<dbReference type="EMBL" id="CP060202">
    <property type="protein sequence ID" value="QNH63039.1"/>
    <property type="molecule type" value="Genomic_DNA"/>
</dbReference>
<dbReference type="Proteomes" id="UP000515489">
    <property type="component" value="Chromosome"/>
</dbReference>
<organism evidence="1 2">
    <name type="scientific">Hymenobacter sediminicola</name>
    <dbReference type="NCBI Taxonomy" id="2761579"/>
    <lineage>
        <taxon>Bacteria</taxon>
        <taxon>Pseudomonadati</taxon>
        <taxon>Bacteroidota</taxon>
        <taxon>Cytophagia</taxon>
        <taxon>Cytophagales</taxon>
        <taxon>Hymenobacteraceae</taxon>
        <taxon>Hymenobacter</taxon>
    </lineage>
</organism>
<accession>A0A7G7W9J6</accession>
<proteinExistence type="predicted"/>
<gene>
    <name evidence="1" type="ORF">H4317_04305</name>
</gene>
<reference evidence="1 2" key="1">
    <citation type="submission" date="2020-08" db="EMBL/GenBank/DDBJ databases">
        <title>Hymenobacter sp. S2-20-2 genome sequencing.</title>
        <authorList>
            <person name="Jin L."/>
        </authorList>
    </citation>
    <scope>NUCLEOTIDE SEQUENCE [LARGE SCALE GENOMIC DNA]</scope>
    <source>
        <strain evidence="1 2">S2-20-2</strain>
    </source>
</reference>
<evidence type="ECO:0000313" key="2">
    <source>
        <dbReference type="Proteomes" id="UP000515489"/>
    </source>
</evidence>
<sequence length="509" mass="60119">MDDLTNLARIVTDRKLKVLPLLDFTARNSSNKEMQLVRLLTDNQSRTQQQIIKSLYSKTDKVRQTAFRKLKSRVQQKLLNHLYFLDETDPRHLVSRRYEHQFLGLYLQVNTLYSEGELKAAEPLCRKALRIAQTQEMTQYTVLCGQLLRSIYADMRLPVRYQANKELLAKNQQLLALEEEAAQIYWDVKATIAYTVRTRRSILEKMEVHVKQLEHLHRQAGSYATFLYHYRTRLIQEELIGNYEAVIQITADTAQQLERGKINDKRFDKRFNAYMSVYAHFRSRQATKGLKLAEEYAKDFHYSSVNWLYYLEIYLLLAIHAGQYGQALELMESARKNVHFAKQRALAQQRWDLYEAYLQFVRPEMSPVRMRNFTTFVQTIPDHSRDKQGYNVAVLILQFLHFLRQRDIESILTRLEGLRKYQQRHLRESGNLRSQLFFRMLAVTVKSDFDPTRSQQKAEPLLKKLQAAPPPGEAFAEIEIVPYEELWQITLEILRVTALYNALQDKQLR</sequence>
<protein>
    <submittedName>
        <fullName evidence="1">Uncharacterized protein</fullName>
    </submittedName>
</protein>
<keyword evidence="2" id="KW-1185">Reference proteome</keyword>
<dbReference type="RefSeq" id="WP_185888921.1">
    <property type="nucleotide sequence ID" value="NZ_CP060202.1"/>
</dbReference>
<dbReference type="KEGG" id="hsk:H4317_04305"/>
<dbReference type="AlphaFoldDB" id="A0A7G7W9J6"/>
<name>A0A7G7W9J6_9BACT</name>
<evidence type="ECO:0000313" key="1">
    <source>
        <dbReference type="EMBL" id="QNH63039.1"/>
    </source>
</evidence>